<evidence type="ECO:0000313" key="3">
    <source>
        <dbReference type="Proteomes" id="UP001549204"/>
    </source>
</evidence>
<dbReference type="InterPro" id="IPR008030">
    <property type="entry name" value="NmrA-like"/>
</dbReference>
<dbReference type="Gene3D" id="3.90.25.10">
    <property type="entry name" value="UDP-galactose 4-epimerase, domain 1"/>
    <property type="match status" value="1"/>
</dbReference>
<dbReference type="PANTHER" id="PTHR43162:SF1">
    <property type="entry name" value="PRESTALK A DIFFERENTIATION PROTEIN A"/>
    <property type="match status" value="1"/>
</dbReference>
<sequence>MKASKSSIRLMMSVSLENREKLSQIQTIVTLFETFYFPGRNPDKGKLRSKGIDMRALNPTVLVVGATGRFAGLIMPQLIRRNASVRALVRDPANAEKARRLGASEVVTGDLRNAQSLENAVEGVDGVFHIGPAFAPDEAAMGIAMVEAAARAGVRKFVFSSVIQPTNTRLKNHASKVPVEDALYSTNMEYTILHPANFMQNIAAAWPAIVRDGVFSEPFPKTAKLARVDYRDVAEVAAIALTEAGLSYATLELCAGMHSREEIVSMMSEELGRPISAGETAFGEWAANARLPYDDRQLQMLAKVHDHYARYGLGGNSLTLRAALGREPRSLRSFIRELALQTAQKA</sequence>
<dbReference type="EMBL" id="JBEPMC010000006">
    <property type="protein sequence ID" value="MET3580775.1"/>
    <property type="molecule type" value="Genomic_DNA"/>
</dbReference>
<dbReference type="PANTHER" id="PTHR43162">
    <property type="match status" value="1"/>
</dbReference>
<dbReference type="SUPFAM" id="SSF51735">
    <property type="entry name" value="NAD(P)-binding Rossmann-fold domains"/>
    <property type="match status" value="1"/>
</dbReference>
<keyword evidence="3" id="KW-1185">Reference proteome</keyword>
<dbReference type="Pfam" id="PF05368">
    <property type="entry name" value="NmrA"/>
    <property type="match status" value="1"/>
</dbReference>
<name>A0ABV2GR58_9HYPH</name>
<dbReference type="InterPro" id="IPR036291">
    <property type="entry name" value="NAD(P)-bd_dom_sf"/>
</dbReference>
<feature type="domain" description="NmrA-like" evidence="1">
    <location>
        <begin position="60"/>
        <end position="279"/>
    </location>
</feature>
<evidence type="ECO:0000313" key="2">
    <source>
        <dbReference type="EMBL" id="MET3580775.1"/>
    </source>
</evidence>
<accession>A0ABV2GR58</accession>
<comment type="caution">
    <text evidence="2">The sequence shown here is derived from an EMBL/GenBank/DDBJ whole genome shotgun (WGS) entry which is preliminary data.</text>
</comment>
<reference evidence="2 3" key="1">
    <citation type="submission" date="2024-06" db="EMBL/GenBank/DDBJ databases">
        <title>Genomic Encyclopedia of Type Strains, Phase IV (KMG-IV): sequencing the most valuable type-strain genomes for metagenomic binning, comparative biology and taxonomic classification.</title>
        <authorList>
            <person name="Goeker M."/>
        </authorList>
    </citation>
    <scope>NUCLEOTIDE SEQUENCE [LARGE SCALE GENOMIC DNA]</scope>
    <source>
        <strain evidence="2 3">DSM 100022</strain>
    </source>
</reference>
<dbReference type="CDD" id="cd05251">
    <property type="entry name" value="NmrA_like_SDR_a"/>
    <property type="match status" value="1"/>
</dbReference>
<dbReference type="Gene3D" id="3.40.50.720">
    <property type="entry name" value="NAD(P)-binding Rossmann-like Domain"/>
    <property type="match status" value="1"/>
</dbReference>
<gene>
    <name evidence="2" type="ORF">ABID19_003814</name>
</gene>
<dbReference type="InterPro" id="IPR051604">
    <property type="entry name" value="Ergot_Alk_Oxidoreductase"/>
</dbReference>
<evidence type="ECO:0000259" key="1">
    <source>
        <dbReference type="Pfam" id="PF05368"/>
    </source>
</evidence>
<protein>
    <submittedName>
        <fullName evidence="2">Uncharacterized protein YbjT (DUF2867 family)</fullName>
    </submittedName>
</protein>
<organism evidence="2 3">
    <name type="scientific">Mesorhizobium robiniae</name>
    <dbReference type="NCBI Taxonomy" id="559315"/>
    <lineage>
        <taxon>Bacteria</taxon>
        <taxon>Pseudomonadati</taxon>
        <taxon>Pseudomonadota</taxon>
        <taxon>Alphaproteobacteria</taxon>
        <taxon>Hyphomicrobiales</taxon>
        <taxon>Phyllobacteriaceae</taxon>
        <taxon>Mesorhizobium</taxon>
    </lineage>
</organism>
<dbReference type="Proteomes" id="UP001549204">
    <property type="component" value="Unassembled WGS sequence"/>
</dbReference>
<proteinExistence type="predicted"/>